<reference evidence="1" key="1">
    <citation type="submission" date="2022-10" db="EMBL/GenBank/DDBJ databases">
        <title>Culturing micro-colonial fungi from biological soil crusts in the Mojave desert and describing Neophaeococcomyces mojavensis, and introducing the new genera and species Taxawa tesnikishii.</title>
        <authorList>
            <person name="Kurbessoian T."/>
            <person name="Stajich J.E."/>
        </authorList>
    </citation>
    <scope>NUCLEOTIDE SEQUENCE</scope>
    <source>
        <strain evidence="1">JES_112</strain>
    </source>
</reference>
<evidence type="ECO:0000313" key="1">
    <source>
        <dbReference type="EMBL" id="KAJ9663235.1"/>
    </source>
</evidence>
<sequence>MTSLATKTPTPRGPAADPKYPSSLAPDNPYKFPPQLLEAGKLEPLVTPKRIYFFGYEGKDPHICLQQWFPAPFTAPRNPYKGDNTLVEFPTTEHHMMYHKALLMNDTEVAAKILAPENSHPSRAKALGREVSNFDLEVWKREADRVVEEGNFAKFGQNEELKAVLLGTGDRELVEASPDDKIWGIGFKADEAEGRESEWGNNGLGKALMKARERLRKGE</sequence>
<evidence type="ECO:0000313" key="2">
    <source>
        <dbReference type="Proteomes" id="UP001172386"/>
    </source>
</evidence>
<organism evidence="1 2">
    <name type="scientific">Neophaeococcomyces mojaviensis</name>
    <dbReference type="NCBI Taxonomy" id="3383035"/>
    <lineage>
        <taxon>Eukaryota</taxon>
        <taxon>Fungi</taxon>
        <taxon>Dikarya</taxon>
        <taxon>Ascomycota</taxon>
        <taxon>Pezizomycotina</taxon>
        <taxon>Eurotiomycetes</taxon>
        <taxon>Chaetothyriomycetidae</taxon>
        <taxon>Chaetothyriales</taxon>
        <taxon>Chaetothyriales incertae sedis</taxon>
        <taxon>Neophaeococcomyces</taxon>
    </lineage>
</organism>
<dbReference type="Proteomes" id="UP001172386">
    <property type="component" value="Unassembled WGS sequence"/>
</dbReference>
<protein>
    <submittedName>
        <fullName evidence="1">Uncharacterized protein</fullName>
    </submittedName>
</protein>
<name>A0ACC3AJ56_9EURO</name>
<gene>
    <name evidence="1" type="ORF">H2198_000996</name>
</gene>
<dbReference type="EMBL" id="JAPDRQ010000010">
    <property type="protein sequence ID" value="KAJ9663235.1"/>
    <property type="molecule type" value="Genomic_DNA"/>
</dbReference>
<keyword evidence="2" id="KW-1185">Reference proteome</keyword>
<accession>A0ACC3AJ56</accession>
<comment type="caution">
    <text evidence="1">The sequence shown here is derived from an EMBL/GenBank/DDBJ whole genome shotgun (WGS) entry which is preliminary data.</text>
</comment>
<proteinExistence type="predicted"/>